<dbReference type="InterPro" id="IPR036291">
    <property type="entry name" value="NAD(P)-bd_dom_sf"/>
</dbReference>
<proteinExistence type="inferred from homology"/>
<dbReference type="Gene3D" id="3.40.50.720">
    <property type="entry name" value="NAD(P)-binding Rossmann-like Domain"/>
    <property type="match status" value="1"/>
</dbReference>
<dbReference type="InterPro" id="IPR050259">
    <property type="entry name" value="SDR"/>
</dbReference>
<organism evidence="2 3">
    <name type="scientific">Actinomadura livida</name>
    <dbReference type="NCBI Taxonomy" id="79909"/>
    <lineage>
        <taxon>Bacteria</taxon>
        <taxon>Bacillati</taxon>
        <taxon>Actinomycetota</taxon>
        <taxon>Actinomycetes</taxon>
        <taxon>Streptosporangiales</taxon>
        <taxon>Thermomonosporaceae</taxon>
        <taxon>Actinomadura</taxon>
    </lineage>
</organism>
<dbReference type="PANTHER" id="PTHR42879">
    <property type="entry name" value="3-OXOACYL-(ACYL-CARRIER-PROTEIN) REDUCTASE"/>
    <property type="match status" value="1"/>
</dbReference>
<evidence type="ECO:0000313" key="3">
    <source>
        <dbReference type="Proteomes" id="UP000549343"/>
    </source>
</evidence>
<name>A0A7W7ID34_9ACTN</name>
<comment type="caution">
    <text evidence="2">The sequence shown here is derived from an EMBL/GenBank/DDBJ whole genome shotgun (WGS) entry which is preliminary data.</text>
</comment>
<dbReference type="Proteomes" id="UP000549343">
    <property type="component" value="Unassembled WGS sequence"/>
</dbReference>
<dbReference type="PANTHER" id="PTHR42879:SF2">
    <property type="entry name" value="3-OXOACYL-[ACYL-CARRIER-PROTEIN] REDUCTASE FABG"/>
    <property type="match status" value="1"/>
</dbReference>
<dbReference type="EMBL" id="JACHMV010000001">
    <property type="protein sequence ID" value="MBB4774879.1"/>
    <property type="molecule type" value="Genomic_DNA"/>
</dbReference>
<reference evidence="2 3" key="1">
    <citation type="submission" date="2020-08" db="EMBL/GenBank/DDBJ databases">
        <title>Sequencing the genomes of 1000 actinobacteria strains.</title>
        <authorList>
            <person name="Klenk H.-P."/>
        </authorList>
    </citation>
    <scope>NUCLEOTIDE SEQUENCE [LARGE SCALE GENOMIC DNA]</scope>
    <source>
        <strain evidence="2 3">DSM 44772</strain>
    </source>
</reference>
<dbReference type="SUPFAM" id="SSF51735">
    <property type="entry name" value="NAD(P)-binding Rossmann-fold domains"/>
    <property type="match status" value="1"/>
</dbReference>
<dbReference type="AlphaFoldDB" id="A0A7W7ID34"/>
<evidence type="ECO:0000313" key="2">
    <source>
        <dbReference type="EMBL" id="MBB4774879.1"/>
    </source>
</evidence>
<dbReference type="CDD" id="cd05233">
    <property type="entry name" value="SDR_c"/>
    <property type="match status" value="1"/>
</dbReference>
<protein>
    <submittedName>
        <fullName evidence="2">NAD(P)-dependent dehydrogenase (Short-subunit alcohol dehydrogenase family)</fullName>
    </submittedName>
</protein>
<dbReference type="InterPro" id="IPR002347">
    <property type="entry name" value="SDR_fam"/>
</dbReference>
<comment type="similarity">
    <text evidence="1">Belongs to the short-chain dehydrogenases/reductases (SDR) family.</text>
</comment>
<accession>A0A7W7ID34</accession>
<gene>
    <name evidence="2" type="ORF">F4557_003297</name>
</gene>
<dbReference type="Pfam" id="PF00106">
    <property type="entry name" value="adh_short"/>
    <property type="match status" value="1"/>
</dbReference>
<sequence length="85" mass="8789">MRVAASPPGGGAGGSAGGVSFEEWERVVDVNLHGTFHCVQAVLPDMLDAGWVRIVDISSSSTHSGQPYMARYVAARSGVNGGRST</sequence>
<evidence type="ECO:0000256" key="1">
    <source>
        <dbReference type="ARBA" id="ARBA00006484"/>
    </source>
</evidence>
<dbReference type="RefSeq" id="WP_221480692.1">
    <property type="nucleotide sequence ID" value="NZ_BAAAHD010000025.1"/>
</dbReference>